<organism evidence="6 7">
    <name type="scientific">Pontiella agarivorans</name>
    <dbReference type="NCBI Taxonomy" id="3038953"/>
    <lineage>
        <taxon>Bacteria</taxon>
        <taxon>Pseudomonadati</taxon>
        <taxon>Kiritimatiellota</taxon>
        <taxon>Kiritimatiellia</taxon>
        <taxon>Kiritimatiellales</taxon>
        <taxon>Pontiellaceae</taxon>
        <taxon>Pontiella</taxon>
    </lineage>
</organism>
<evidence type="ECO:0000256" key="1">
    <source>
        <dbReference type="ARBA" id="ARBA00001947"/>
    </source>
</evidence>
<dbReference type="Pfam" id="PF00753">
    <property type="entry name" value="Lactamase_B"/>
    <property type="match status" value="1"/>
</dbReference>
<proteinExistence type="predicted"/>
<evidence type="ECO:0000259" key="5">
    <source>
        <dbReference type="SMART" id="SM00849"/>
    </source>
</evidence>
<accession>A0ABU5MUG6</accession>
<comment type="cofactor">
    <cofactor evidence="1">
        <name>Zn(2+)</name>
        <dbReference type="ChEBI" id="CHEBI:29105"/>
    </cofactor>
</comment>
<evidence type="ECO:0000313" key="6">
    <source>
        <dbReference type="EMBL" id="MDZ8117861.1"/>
    </source>
</evidence>
<dbReference type="InterPro" id="IPR001279">
    <property type="entry name" value="Metallo-B-lactamas"/>
</dbReference>
<evidence type="ECO:0000313" key="7">
    <source>
        <dbReference type="Proteomes" id="UP001290861"/>
    </source>
</evidence>
<evidence type="ECO:0000256" key="2">
    <source>
        <dbReference type="ARBA" id="ARBA00022723"/>
    </source>
</evidence>
<dbReference type="RefSeq" id="WP_322607663.1">
    <property type="nucleotide sequence ID" value="NZ_JARVCO010000006.1"/>
</dbReference>
<keyword evidence="7" id="KW-1185">Reference proteome</keyword>
<comment type="caution">
    <text evidence="6">The sequence shown here is derived from an EMBL/GenBank/DDBJ whole genome shotgun (WGS) entry which is preliminary data.</text>
</comment>
<protein>
    <submittedName>
        <fullName evidence="6">MBL fold metallo-hydrolase</fullName>
    </submittedName>
</protein>
<feature type="domain" description="Metallo-beta-lactamase" evidence="5">
    <location>
        <begin position="12"/>
        <end position="190"/>
    </location>
</feature>
<keyword evidence="2" id="KW-0479">Metal-binding</keyword>
<dbReference type="CDD" id="cd06262">
    <property type="entry name" value="metallo-hydrolase-like_MBL-fold"/>
    <property type="match status" value="1"/>
</dbReference>
<dbReference type="Gene3D" id="3.60.15.10">
    <property type="entry name" value="Ribonuclease Z/Hydroxyacylglutathione hydrolase-like"/>
    <property type="match status" value="1"/>
</dbReference>
<dbReference type="InterPro" id="IPR051453">
    <property type="entry name" value="MBL_Glyoxalase_II"/>
</dbReference>
<dbReference type="PANTHER" id="PTHR46233:SF3">
    <property type="entry name" value="HYDROXYACYLGLUTATHIONE HYDROLASE GLOC"/>
    <property type="match status" value="1"/>
</dbReference>
<dbReference type="SUPFAM" id="SSF56281">
    <property type="entry name" value="Metallo-hydrolase/oxidoreductase"/>
    <property type="match status" value="1"/>
</dbReference>
<gene>
    <name evidence="6" type="ORF">P9H32_04415</name>
</gene>
<dbReference type="SMART" id="SM00849">
    <property type="entry name" value="Lactamase_B"/>
    <property type="match status" value="1"/>
</dbReference>
<dbReference type="EMBL" id="JARVCO010000006">
    <property type="protein sequence ID" value="MDZ8117861.1"/>
    <property type="molecule type" value="Genomic_DNA"/>
</dbReference>
<sequence>MNIQPIPTGAYQEMCYLVWGTDRKTLVFDPGDDADHISQCLEQHDLEVAAYVLTHTHYDHINALADLYDLRPAPIYVHSKDWEWAFDDRNQSPPYYPRPRSPETDNIHWLETSKNRTIADLNFQCLETPGHTPGGCCLLFPEGRFILTGDTLFKGSCGRTDLPGGNPREMKNSLKKLQQLPDEIQIFPGHGENSTIGHEKATNFFMQ</sequence>
<keyword evidence="4" id="KW-0862">Zinc</keyword>
<dbReference type="PANTHER" id="PTHR46233">
    <property type="entry name" value="HYDROXYACYLGLUTATHIONE HYDROLASE GLOC"/>
    <property type="match status" value="1"/>
</dbReference>
<reference evidence="6 7" key="1">
    <citation type="journal article" date="2024" name="Appl. Environ. Microbiol.">
        <title>Pontiella agarivorans sp. nov., a novel marine anaerobic bacterium capable of degrading macroalgal polysaccharides and fixing nitrogen.</title>
        <authorList>
            <person name="Liu N."/>
            <person name="Kivenson V."/>
            <person name="Peng X."/>
            <person name="Cui Z."/>
            <person name="Lankiewicz T.S."/>
            <person name="Gosselin K.M."/>
            <person name="English C.J."/>
            <person name="Blair E.M."/>
            <person name="O'Malley M.A."/>
            <person name="Valentine D.L."/>
        </authorList>
    </citation>
    <scope>NUCLEOTIDE SEQUENCE [LARGE SCALE GENOMIC DNA]</scope>
    <source>
        <strain evidence="6 7">NLcol2</strain>
    </source>
</reference>
<evidence type="ECO:0000256" key="3">
    <source>
        <dbReference type="ARBA" id="ARBA00022801"/>
    </source>
</evidence>
<dbReference type="InterPro" id="IPR036866">
    <property type="entry name" value="RibonucZ/Hydroxyglut_hydro"/>
</dbReference>
<evidence type="ECO:0000256" key="4">
    <source>
        <dbReference type="ARBA" id="ARBA00022833"/>
    </source>
</evidence>
<name>A0ABU5MUG6_9BACT</name>
<keyword evidence="3" id="KW-0378">Hydrolase</keyword>
<dbReference type="Proteomes" id="UP001290861">
    <property type="component" value="Unassembled WGS sequence"/>
</dbReference>